<evidence type="ECO:0000313" key="2">
    <source>
        <dbReference type="Proteomes" id="UP000007797"/>
    </source>
</evidence>
<name>F4PYT8_CACFS</name>
<dbReference type="EMBL" id="GL883015">
    <property type="protein sequence ID" value="EGG19354.1"/>
    <property type="molecule type" value="Genomic_DNA"/>
</dbReference>
<reference evidence="2" key="1">
    <citation type="journal article" date="2011" name="Genome Res.">
        <title>Phylogeny-wide analysis of social amoeba genomes highlights ancient origins for complex intercellular communication.</title>
        <authorList>
            <person name="Heidel A.J."/>
            <person name="Lawal H.M."/>
            <person name="Felder M."/>
            <person name="Schilde C."/>
            <person name="Helps N.R."/>
            <person name="Tunggal B."/>
            <person name="Rivero F."/>
            <person name="John U."/>
            <person name="Schleicher M."/>
            <person name="Eichinger L."/>
            <person name="Platzer M."/>
            <person name="Noegel A.A."/>
            <person name="Schaap P."/>
            <person name="Gloeckner G."/>
        </authorList>
    </citation>
    <scope>NUCLEOTIDE SEQUENCE [LARGE SCALE GENOMIC DNA]</scope>
    <source>
        <strain evidence="2">SH3</strain>
    </source>
</reference>
<dbReference type="KEGG" id="dfa:DFA_02141"/>
<accession>F4PYT8</accession>
<dbReference type="GeneID" id="14871424"/>
<protein>
    <submittedName>
        <fullName evidence="1">Uncharacterized protein</fullName>
    </submittedName>
</protein>
<keyword evidence="2" id="KW-1185">Reference proteome</keyword>
<gene>
    <name evidence="1" type="ORF">DFA_02141</name>
</gene>
<sequence length="51" mass="5500">MSNSFSLSPSTKIVSINTSLSSTLRDCGVIKPNESERTVDGILPFANERSI</sequence>
<dbReference type="AlphaFoldDB" id="F4PYT8"/>
<organism evidence="1 2">
    <name type="scientific">Cavenderia fasciculata</name>
    <name type="common">Slime mold</name>
    <name type="synonym">Dictyostelium fasciculatum</name>
    <dbReference type="NCBI Taxonomy" id="261658"/>
    <lineage>
        <taxon>Eukaryota</taxon>
        <taxon>Amoebozoa</taxon>
        <taxon>Evosea</taxon>
        <taxon>Eumycetozoa</taxon>
        <taxon>Dictyostelia</taxon>
        <taxon>Acytosteliales</taxon>
        <taxon>Cavenderiaceae</taxon>
        <taxon>Cavenderia</taxon>
    </lineage>
</organism>
<proteinExistence type="predicted"/>
<dbReference type="Proteomes" id="UP000007797">
    <property type="component" value="Unassembled WGS sequence"/>
</dbReference>
<dbReference type="RefSeq" id="XP_004357625.1">
    <property type="nucleotide sequence ID" value="XM_004357568.1"/>
</dbReference>
<evidence type="ECO:0000313" key="1">
    <source>
        <dbReference type="EMBL" id="EGG19354.1"/>
    </source>
</evidence>